<dbReference type="AlphaFoldDB" id="B4I2V2"/>
<dbReference type="Pfam" id="PF13602">
    <property type="entry name" value="ADH_zinc_N_2"/>
    <property type="match status" value="1"/>
</dbReference>
<dbReference type="KEGG" id="dse:6613198"/>
<dbReference type="GO" id="GO:0005739">
    <property type="term" value="C:mitochondrion"/>
    <property type="evidence" value="ECO:0007669"/>
    <property type="project" value="UniProtKB-SubCell"/>
</dbReference>
<keyword evidence="8" id="KW-1185">Reference proteome</keyword>
<dbReference type="PANTHER" id="PTHR11695:SF294">
    <property type="entry name" value="RETICULON-4-INTERACTING PROTEIN 1, MITOCHONDRIAL"/>
    <property type="match status" value="1"/>
</dbReference>
<reference evidence="7 8" key="1">
    <citation type="journal article" date="2007" name="Nature">
        <title>Evolution of genes and genomes on the Drosophila phylogeny.</title>
        <authorList>
            <consortium name="Drosophila 12 Genomes Consortium"/>
            <person name="Clark A.G."/>
            <person name="Eisen M.B."/>
            <person name="Smith D.R."/>
            <person name="Bergman C.M."/>
            <person name="Oliver B."/>
            <person name="Markow T.A."/>
            <person name="Kaufman T.C."/>
            <person name="Kellis M."/>
            <person name="Gelbart W."/>
            <person name="Iyer V.N."/>
            <person name="Pollard D.A."/>
            <person name="Sackton T.B."/>
            <person name="Larracuente A.M."/>
            <person name="Singh N.D."/>
            <person name="Abad J.P."/>
            <person name="Abt D.N."/>
            <person name="Adryan B."/>
            <person name="Aguade M."/>
            <person name="Akashi H."/>
            <person name="Anderson W.W."/>
            <person name="Aquadro C.F."/>
            <person name="Ardell D.H."/>
            <person name="Arguello R."/>
            <person name="Artieri C.G."/>
            <person name="Barbash D.A."/>
            <person name="Barker D."/>
            <person name="Barsanti P."/>
            <person name="Batterham P."/>
            <person name="Batzoglou S."/>
            <person name="Begun D."/>
            <person name="Bhutkar A."/>
            <person name="Blanco E."/>
            <person name="Bosak S.A."/>
            <person name="Bradley R.K."/>
            <person name="Brand A.D."/>
            <person name="Brent M.R."/>
            <person name="Brooks A.N."/>
            <person name="Brown R.H."/>
            <person name="Butlin R.K."/>
            <person name="Caggese C."/>
            <person name="Calvi B.R."/>
            <person name="Bernardo de Carvalho A."/>
            <person name="Caspi A."/>
            <person name="Castrezana S."/>
            <person name="Celniker S.E."/>
            <person name="Chang J.L."/>
            <person name="Chapple C."/>
            <person name="Chatterji S."/>
            <person name="Chinwalla A."/>
            <person name="Civetta A."/>
            <person name="Clifton S.W."/>
            <person name="Comeron J.M."/>
            <person name="Costello J.C."/>
            <person name="Coyne J.A."/>
            <person name="Daub J."/>
            <person name="David R.G."/>
            <person name="Delcher A.L."/>
            <person name="Delehaunty K."/>
            <person name="Do C.B."/>
            <person name="Ebling H."/>
            <person name="Edwards K."/>
            <person name="Eickbush T."/>
            <person name="Evans J.D."/>
            <person name="Filipski A."/>
            <person name="Findeiss S."/>
            <person name="Freyhult E."/>
            <person name="Fulton L."/>
            <person name="Fulton R."/>
            <person name="Garcia A.C."/>
            <person name="Gardiner A."/>
            <person name="Garfield D.A."/>
            <person name="Garvin B.E."/>
            <person name="Gibson G."/>
            <person name="Gilbert D."/>
            <person name="Gnerre S."/>
            <person name="Godfrey J."/>
            <person name="Good R."/>
            <person name="Gotea V."/>
            <person name="Gravely B."/>
            <person name="Greenberg A.J."/>
            <person name="Griffiths-Jones S."/>
            <person name="Gross S."/>
            <person name="Guigo R."/>
            <person name="Gustafson E.A."/>
            <person name="Haerty W."/>
            <person name="Hahn M.W."/>
            <person name="Halligan D.L."/>
            <person name="Halpern A.L."/>
            <person name="Halter G.M."/>
            <person name="Han M.V."/>
            <person name="Heger A."/>
            <person name="Hillier L."/>
            <person name="Hinrichs A.S."/>
            <person name="Holmes I."/>
            <person name="Hoskins R.A."/>
            <person name="Hubisz M.J."/>
            <person name="Hultmark D."/>
            <person name="Huntley M.A."/>
            <person name="Jaffe D.B."/>
            <person name="Jagadeeshan S."/>
            <person name="Jeck W.R."/>
            <person name="Johnson J."/>
            <person name="Jones C.D."/>
            <person name="Jordan W.C."/>
            <person name="Karpen G.H."/>
            <person name="Kataoka E."/>
            <person name="Keightley P.D."/>
            <person name="Kheradpour P."/>
            <person name="Kirkness E.F."/>
            <person name="Koerich L.B."/>
            <person name="Kristiansen K."/>
            <person name="Kudrna D."/>
            <person name="Kulathinal R.J."/>
            <person name="Kumar S."/>
            <person name="Kwok R."/>
            <person name="Lander E."/>
            <person name="Langley C.H."/>
            <person name="Lapoint R."/>
            <person name="Lazzaro B.P."/>
            <person name="Lee S.J."/>
            <person name="Levesque L."/>
            <person name="Li R."/>
            <person name="Lin C.F."/>
            <person name="Lin M.F."/>
            <person name="Lindblad-Toh K."/>
            <person name="Llopart A."/>
            <person name="Long M."/>
            <person name="Low L."/>
            <person name="Lozovsky E."/>
            <person name="Lu J."/>
            <person name="Luo M."/>
            <person name="Machado C.A."/>
            <person name="Makalowski W."/>
            <person name="Marzo M."/>
            <person name="Matsuda M."/>
            <person name="Matzkin L."/>
            <person name="McAllister B."/>
            <person name="McBride C.S."/>
            <person name="McKernan B."/>
            <person name="McKernan K."/>
            <person name="Mendez-Lago M."/>
            <person name="Minx P."/>
            <person name="Mollenhauer M.U."/>
            <person name="Montooth K."/>
            <person name="Mount S.M."/>
            <person name="Mu X."/>
            <person name="Myers E."/>
            <person name="Negre B."/>
            <person name="Newfeld S."/>
            <person name="Nielsen R."/>
            <person name="Noor M.A."/>
            <person name="O'Grady P."/>
            <person name="Pachter L."/>
            <person name="Papaceit M."/>
            <person name="Parisi M.J."/>
            <person name="Parisi M."/>
            <person name="Parts L."/>
            <person name="Pedersen J.S."/>
            <person name="Pesole G."/>
            <person name="Phillippy A.M."/>
            <person name="Ponting C.P."/>
            <person name="Pop M."/>
            <person name="Porcelli D."/>
            <person name="Powell J.R."/>
            <person name="Prohaska S."/>
            <person name="Pruitt K."/>
            <person name="Puig M."/>
            <person name="Quesneville H."/>
            <person name="Ram K.R."/>
            <person name="Rand D."/>
            <person name="Rasmussen M.D."/>
            <person name="Reed L.K."/>
            <person name="Reenan R."/>
            <person name="Reily A."/>
            <person name="Remington K.A."/>
            <person name="Rieger T.T."/>
            <person name="Ritchie M.G."/>
            <person name="Robin C."/>
            <person name="Rogers Y.H."/>
            <person name="Rohde C."/>
            <person name="Rozas J."/>
            <person name="Rubenfield M.J."/>
            <person name="Ruiz A."/>
            <person name="Russo S."/>
            <person name="Salzberg S.L."/>
            <person name="Sanchez-Gracia A."/>
            <person name="Saranga D.J."/>
            <person name="Sato H."/>
            <person name="Schaeffer S.W."/>
            <person name="Schatz M.C."/>
            <person name="Schlenke T."/>
            <person name="Schwartz R."/>
            <person name="Segarra C."/>
            <person name="Singh R.S."/>
            <person name="Sirot L."/>
            <person name="Sirota M."/>
            <person name="Sisneros N.B."/>
            <person name="Smith C.D."/>
            <person name="Smith T.F."/>
            <person name="Spieth J."/>
            <person name="Stage D.E."/>
            <person name="Stark A."/>
            <person name="Stephan W."/>
            <person name="Strausberg R.L."/>
            <person name="Strempel S."/>
            <person name="Sturgill D."/>
            <person name="Sutton G."/>
            <person name="Sutton G.G."/>
            <person name="Tao W."/>
            <person name="Teichmann S."/>
            <person name="Tobari Y.N."/>
            <person name="Tomimura Y."/>
            <person name="Tsolas J.M."/>
            <person name="Valente V.L."/>
            <person name="Venter E."/>
            <person name="Venter J.C."/>
            <person name="Vicario S."/>
            <person name="Vieira F.G."/>
            <person name="Vilella A.J."/>
            <person name="Villasante A."/>
            <person name="Walenz B."/>
            <person name="Wang J."/>
            <person name="Wasserman M."/>
            <person name="Watts T."/>
            <person name="Wilson D."/>
            <person name="Wilson R.K."/>
            <person name="Wing R.A."/>
            <person name="Wolfner M.F."/>
            <person name="Wong A."/>
            <person name="Wong G.K."/>
            <person name="Wu C.I."/>
            <person name="Wu G."/>
            <person name="Yamamoto D."/>
            <person name="Yang H.P."/>
            <person name="Yang S.P."/>
            <person name="Yorke J.A."/>
            <person name="Yoshida K."/>
            <person name="Zdobnov E."/>
            <person name="Zhang P."/>
            <person name="Zhang Y."/>
            <person name="Zimin A.V."/>
            <person name="Baldwin J."/>
            <person name="Abdouelleil A."/>
            <person name="Abdulkadir J."/>
            <person name="Abebe A."/>
            <person name="Abera B."/>
            <person name="Abreu J."/>
            <person name="Acer S.C."/>
            <person name="Aftuck L."/>
            <person name="Alexander A."/>
            <person name="An P."/>
            <person name="Anderson E."/>
            <person name="Anderson S."/>
            <person name="Arachi H."/>
            <person name="Azer M."/>
            <person name="Bachantsang P."/>
            <person name="Barry A."/>
            <person name="Bayul T."/>
            <person name="Berlin A."/>
            <person name="Bessette D."/>
            <person name="Bloom T."/>
            <person name="Blye J."/>
            <person name="Boguslavskiy L."/>
            <person name="Bonnet C."/>
            <person name="Boukhgalter B."/>
            <person name="Bourzgui I."/>
            <person name="Brown A."/>
            <person name="Cahill P."/>
            <person name="Channer S."/>
            <person name="Cheshatsang Y."/>
            <person name="Chuda L."/>
            <person name="Citroen M."/>
            <person name="Collymore A."/>
            <person name="Cooke P."/>
            <person name="Costello M."/>
            <person name="D'Aco K."/>
            <person name="Daza R."/>
            <person name="De Haan G."/>
            <person name="DeGray S."/>
            <person name="DeMaso C."/>
            <person name="Dhargay N."/>
            <person name="Dooley K."/>
            <person name="Dooley E."/>
            <person name="Doricent M."/>
            <person name="Dorje P."/>
            <person name="Dorjee K."/>
            <person name="Dupes A."/>
            <person name="Elong R."/>
            <person name="Falk J."/>
            <person name="Farina A."/>
            <person name="Faro S."/>
            <person name="Ferguson D."/>
            <person name="Fisher S."/>
            <person name="Foley C.D."/>
            <person name="Franke A."/>
            <person name="Friedrich D."/>
            <person name="Gadbois L."/>
            <person name="Gearin G."/>
            <person name="Gearin C.R."/>
            <person name="Giannoukos G."/>
            <person name="Goode T."/>
            <person name="Graham J."/>
            <person name="Grandbois E."/>
            <person name="Grewal S."/>
            <person name="Gyaltsen K."/>
            <person name="Hafez N."/>
            <person name="Hagos B."/>
            <person name="Hall J."/>
            <person name="Henson C."/>
            <person name="Hollinger A."/>
            <person name="Honan T."/>
            <person name="Huard M.D."/>
            <person name="Hughes L."/>
            <person name="Hurhula B."/>
            <person name="Husby M.E."/>
            <person name="Kamat A."/>
            <person name="Kanga B."/>
            <person name="Kashin S."/>
            <person name="Khazanovich D."/>
            <person name="Kisner P."/>
            <person name="Lance K."/>
            <person name="Lara M."/>
            <person name="Lee W."/>
            <person name="Lennon N."/>
            <person name="Letendre F."/>
            <person name="LeVine R."/>
            <person name="Lipovsky A."/>
            <person name="Liu X."/>
            <person name="Liu J."/>
            <person name="Liu S."/>
            <person name="Lokyitsang T."/>
            <person name="Lokyitsang Y."/>
            <person name="Lubonja R."/>
            <person name="Lui A."/>
            <person name="MacDonald P."/>
            <person name="Magnisalis V."/>
            <person name="Maru K."/>
            <person name="Matthews C."/>
            <person name="McCusker W."/>
            <person name="McDonough S."/>
            <person name="Mehta T."/>
            <person name="Meldrim J."/>
            <person name="Meneus L."/>
            <person name="Mihai O."/>
            <person name="Mihalev A."/>
            <person name="Mihova T."/>
            <person name="Mittelman R."/>
            <person name="Mlenga V."/>
            <person name="Montmayeur A."/>
            <person name="Mulrain L."/>
            <person name="Navidi A."/>
            <person name="Naylor J."/>
            <person name="Negash T."/>
            <person name="Nguyen T."/>
            <person name="Nguyen N."/>
            <person name="Nicol R."/>
            <person name="Norbu C."/>
            <person name="Norbu N."/>
            <person name="Novod N."/>
            <person name="O'Neill B."/>
            <person name="Osman S."/>
            <person name="Markiewicz E."/>
            <person name="Oyono O.L."/>
            <person name="Patti C."/>
            <person name="Phunkhang P."/>
            <person name="Pierre F."/>
            <person name="Priest M."/>
            <person name="Raghuraman S."/>
            <person name="Rege F."/>
            <person name="Reyes R."/>
            <person name="Rise C."/>
            <person name="Rogov P."/>
            <person name="Ross K."/>
            <person name="Ryan E."/>
            <person name="Settipalli S."/>
            <person name="Shea T."/>
            <person name="Sherpa N."/>
            <person name="Shi L."/>
            <person name="Shih D."/>
            <person name="Sparrow T."/>
            <person name="Spaulding J."/>
            <person name="Stalker J."/>
            <person name="Stange-Thomann N."/>
            <person name="Stavropoulos S."/>
            <person name="Stone C."/>
            <person name="Strader C."/>
            <person name="Tesfaye S."/>
            <person name="Thomson T."/>
            <person name="Thoulutsang Y."/>
            <person name="Thoulutsang D."/>
            <person name="Topham K."/>
            <person name="Topping I."/>
            <person name="Tsamla T."/>
            <person name="Vassiliev H."/>
            <person name="Vo A."/>
            <person name="Wangchuk T."/>
            <person name="Wangdi T."/>
            <person name="Weiand M."/>
            <person name="Wilkinson J."/>
            <person name="Wilson A."/>
            <person name="Yadav S."/>
            <person name="Young G."/>
            <person name="Yu Q."/>
            <person name="Zembek L."/>
            <person name="Zhong D."/>
            <person name="Zimmer A."/>
            <person name="Zwirko Z."/>
            <person name="Jaffe D.B."/>
            <person name="Alvarez P."/>
            <person name="Brockman W."/>
            <person name="Butler J."/>
            <person name="Chin C."/>
            <person name="Gnerre S."/>
            <person name="Grabherr M."/>
            <person name="Kleber M."/>
            <person name="Mauceli E."/>
            <person name="MacCallum I."/>
        </authorList>
    </citation>
    <scope>NUCLEOTIDE SEQUENCE [LARGE SCALE GENOMIC DNA]</scope>
    <source>
        <strain evidence="8">Rob3c / Tucson 14021-0248.25</strain>
    </source>
</reference>
<comment type="subcellular location">
    <subcellularLocation>
        <location evidence="1">Mitochondrion</location>
    </subcellularLocation>
</comment>
<dbReference type="InterPro" id="IPR011032">
    <property type="entry name" value="GroES-like_sf"/>
</dbReference>
<gene>
    <name evidence="7" type="primary">Dsec\GM18391</name>
    <name evidence="7" type="ORF">Dsec_GM18391</name>
</gene>
<dbReference type="Gene3D" id="3.40.50.720">
    <property type="entry name" value="NAD(P)-binding Rossmann-like Domain"/>
    <property type="match status" value="1"/>
</dbReference>
<dbReference type="InterPro" id="IPR050700">
    <property type="entry name" value="YIM1/Zinc_Alcohol_DH_Fams"/>
</dbReference>
<dbReference type="PhylomeDB" id="B4I2V2"/>
<dbReference type="SMR" id="B4I2V2"/>
<dbReference type="GO" id="GO:0006744">
    <property type="term" value="P:ubiquinone biosynthetic process"/>
    <property type="evidence" value="ECO:0007669"/>
    <property type="project" value="EnsemblMetazoa"/>
</dbReference>
<keyword evidence="3" id="KW-0809">Transit peptide</keyword>
<dbReference type="InterPro" id="IPR020843">
    <property type="entry name" value="ER"/>
</dbReference>
<feature type="domain" description="Enoyl reductase (ER)" evidence="6">
    <location>
        <begin position="10"/>
        <end position="354"/>
    </location>
</feature>
<evidence type="ECO:0000256" key="1">
    <source>
        <dbReference type="ARBA" id="ARBA00004173"/>
    </source>
</evidence>
<dbReference type="HOGENOM" id="CLU_026673_3_3_1"/>
<accession>B4I2V2</accession>
<dbReference type="SMART" id="SM00829">
    <property type="entry name" value="PKS_ER"/>
    <property type="match status" value="1"/>
</dbReference>
<dbReference type="InterPro" id="IPR037397">
    <property type="entry name" value="RTN4IP1"/>
</dbReference>
<dbReference type="InterPro" id="IPR013154">
    <property type="entry name" value="ADH-like_N"/>
</dbReference>
<evidence type="ECO:0000256" key="4">
    <source>
        <dbReference type="ARBA" id="ARBA00023002"/>
    </source>
</evidence>
<dbReference type="STRING" id="7238.B4I2V2"/>
<dbReference type="SUPFAM" id="SSF50129">
    <property type="entry name" value="GroES-like"/>
    <property type="match status" value="1"/>
</dbReference>
<evidence type="ECO:0000256" key="5">
    <source>
        <dbReference type="ARBA" id="ARBA00023128"/>
    </source>
</evidence>
<sequence>MRGWQLHNYGDIDELQLSDMLKIPQIRSSNECLVRIRATAVNPIDLAMLRGYGATVLNKMRCQPGDGIEFPLILGREFCGELVQTGMGVSLPLRSRVWGVVPLQATIGSHAEYVAVPSYCLAPAPKELDDSEAASVLYAGLTAWSGLYITGGLGGPCGATTASGGGAHKRVLVLGGSGGVGTLAIQILKSQKVQVLATCSENAIEMVRNLGADLVVDYNNPQAMEELCKYAPYDIVLDCAGQGGQKAAESKFDFRQYITFSSPLLANIDKQGLGVGALKNVFDLFQTNVRSVTQRGGLVKWGFFSPAPQGIQFLQKLVEQRKLMPLIDSSYGFSELPKAFEKMKSGHLRGKIVVKLREETGD</sequence>
<dbReference type="Pfam" id="PF08240">
    <property type="entry name" value="ADH_N"/>
    <property type="match status" value="1"/>
</dbReference>
<dbReference type="EMBL" id="CH480820">
    <property type="protein sequence ID" value="EDW54097.1"/>
    <property type="molecule type" value="Genomic_DNA"/>
</dbReference>
<dbReference type="Proteomes" id="UP000001292">
    <property type="component" value="Unassembled WGS sequence"/>
</dbReference>
<name>B4I2V2_DROSE</name>
<comment type="similarity">
    <text evidence="2">Belongs to the zinc-containing alcohol dehydrogenase family. Quinone oxidoreductase subfamily.</text>
</comment>
<evidence type="ECO:0000256" key="3">
    <source>
        <dbReference type="ARBA" id="ARBA00022946"/>
    </source>
</evidence>
<evidence type="ECO:0000313" key="7">
    <source>
        <dbReference type="EMBL" id="EDW54097.1"/>
    </source>
</evidence>
<keyword evidence="5" id="KW-0496">Mitochondrion</keyword>
<protein>
    <submittedName>
        <fullName evidence="7">GM18391</fullName>
    </submittedName>
</protein>
<evidence type="ECO:0000256" key="2">
    <source>
        <dbReference type="ARBA" id="ARBA00010371"/>
    </source>
</evidence>
<dbReference type="OMA" id="PVVPGWD"/>
<dbReference type="SUPFAM" id="SSF51735">
    <property type="entry name" value="NAD(P)-binding Rossmann-fold domains"/>
    <property type="match status" value="1"/>
</dbReference>
<dbReference type="InterPro" id="IPR036291">
    <property type="entry name" value="NAD(P)-bd_dom_sf"/>
</dbReference>
<dbReference type="PANTHER" id="PTHR11695">
    <property type="entry name" value="ALCOHOL DEHYDROGENASE RELATED"/>
    <property type="match status" value="1"/>
</dbReference>
<dbReference type="GO" id="GO:0016491">
    <property type="term" value="F:oxidoreductase activity"/>
    <property type="evidence" value="ECO:0007669"/>
    <property type="project" value="UniProtKB-KW"/>
</dbReference>
<proteinExistence type="inferred from homology"/>
<dbReference type="Gene3D" id="3.90.180.10">
    <property type="entry name" value="Medium-chain alcohol dehydrogenases, catalytic domain"/>
    <property type="match status" value="1"/>
</dbReference>
<dbReference type="CDD" id="cd08248">
    <property type="entry name" value="RTN4I1"/>
    <property type="match status" value="1"/>
</dbReference>
<organism evidence="8">
    <name type="scientific">Drosophila sechellia</name>
    <name type="common">Fruit fly</name>
    <dbReference type="NCBI Taxonomy" id="7238"/>
    <lineage>
        <taxon>Eukaryota</taxon>
        <taxon>Metazoa</taxon>
        <taxon>Ecdysozoa</taxon>
        <taxon>Arthropoda</taxon>
        <taxon>Hexapoda</taxon>
        <taxon>Insecta</taxon>
        <taxon>Pterygota</taxon>
        <taxon>Neoptera</taxon>
        <taxon>Endopterygota</taxon>
        <taxon>Diptera</taxon>
        <taxon>Brachycera</taxon>
        <taxon>Muscomorpha</taxon>
        <taxon>Ephydroidea</taxon>
        <taxon>Drosophilidae</taxon>
        <taxon>Drosophila</taxon>
        <taxon>Sophophora</taxon>
    </lineage>
</organism>
<evidence type="ECO:0000259" key="6">
    <source>
        <dbReference type="SMART" id="SM00829"/>
    </source>
</evidence>
<dbReference type="FunFam" id="3.40.50.720:FF:000147">
    <property type="entry name" value="Reticulon-4-interacting protein 1 homolog, mitochondrial"/>
    <property type="match status" value="1"/>
</dbReference>
<keyword evidence="4" id="KW-0560">Oxidoreductase</keyword>
<evidence type="ECO:0000313" key="8">
    <source>
        <dbReference type="Proteomes" id="UP000001292"/>
    </source>
</evidence>